<feature type="transmembrane region" description="Helical" evidence="8">
    <location>
        <begin position="50"/>
        <end position="68"/>
    </location>
</feature>
<dbReference type="EMBL" id="JARGEQ010000027">
    <property type="protein sequence ID" value="MDF1585620.1"/>
    <property type="molecule type" value="Genomic_DNA"/>
</dbReference>
<comment type="caution">
    <text evidence="10">The sequence shown here is derived from an EMBL/GenBank/DDBJ whole genome shotgun (WGS) entry which is preliminary data.</text>
</comment>
<keyword evidence="5 8" id="KW-0812">Transmembrane</keyword>
<feature type="domain" description="Methylamine utilisation protein MauE" evidence="9">
    <location>
        <begin position="6"/>
        <end position="133"/>
    </location>
</feature>
<name>A0AAP3V0J9_9PROT</name>
<dbReference type="Pfam" id="PF07291">
    <property type="entry name" value="MauE"/>
    <property type="match status" value="1"/>
</dbReference>
<organism evidence="10 11">
    <name type="scientific">Marinimicrococcus flavescens</name>
    <dbReference type="NCBI Taxonomy" id="3031815"/>
    <lineage>
        <taxon>Bacteria</taxon>
        <taxon>Pseudomonadati</taxon>
        <taxon>Pseudomonadota</taxon>
        <taxon>Alphaproteobacteria</taxon>
        <taxon>Geminicoccales</taxon>
        <taxon>Geminicoccaceae</taxon>
        <taxon>Marinimicrococcus</taxon>
    </lineage>
</organism>
<evidence type="ECO:0000256" key="1">
    <source>
        <dbReference type="ARBA" id="ARBA00003475"/>
    </source>
</evidence>
<sequence>MLEDPALLWTARLSLAGIFGAAAVTKLAALEPFAGVVRNYRLLPEAAVRPVALGLPVLELLLAAGLLVPATSRAAAGGVAVLLLAFAAAMAVNIRRGRVNIDCGCFMTVLRQRLSWGLVVRNLLLVLLALPLILAGGPARGLLWIDMMTIAGAAGSLLLAYAAATRLYGTAPVESAGRG</sequence>
<feature type="transmembrane region" description="Helical" evidence="8">
    <location>
        <begin position="74"/>
        <end position="94"/>
    </location>
</feature>
<evidence type="ECO:0000256" key="3">
    <source>
        <dbReference type="ARBA" id="ARBA00004856"/>
    </source>
</evidence>
<evidence type="ECO:0000256" key="6">
    <source>
        <dbReference type="ARBA" id="ARBA00022989"/>
    </source>
</evidence>
<evidence type="ECO:0000256" key="5">
    <source>
        <dbReference type="ARBA" id="ARBA00022692"/>
    </source>
</evidence>
<dbReference type="Proteomes" id="UP001301140">
    <property type="component" value="Unassembled WGS sequence"/>
</dbReference>
<evidence type="ECO:0000259" key="9">
    <source>
        <dbReference type="Pfam" id="PF07291"/>
    </source>
</evidence>
<dbReference type="AlphaFoldDB" id="A0AAP3V0J9"/>
<evidence type="ECO:0000256" key="2">
    <source>
        <dbReference type="ARBA" id="ARBA00004141"/>
    </source>
</evidence>
<proteinExistence type="predicted"/>
<evidence type="ECO:0000313" key="10">
    <source>
        <dbReference type="EMBL" id="MDF1585620.1"/>
    </source>
</evidence>
<dbReference type="RefSeq" id="WP_327788040.1">
    <property type="nucleotide sequence ID" value="NZ_JARGEQ010000027.1"/>
</dbReference>
<dbReference type="GO" id="GO:0030416">
    <property type="term" value="P:methylamine metabolic process"/>
    <property type="evidence" value="ECO:0007669"/>
    <property type="project" value="InterPro"/>
</dbReference>
<feature type="transmembrane region" description="Helical" evidence="8">
    <location>
        <begin position="6"/>
        <end position="29"/>
    </location>
</feature>
<evidence type="ECO:0000256" key="7">
    <source>
        <dbReference type="ARBA" id="ARBA00023136"/>
    </source>
</evidence>
<keyword evidence="11" id="KW-1185">Reference proteome</keyword>
<evidence type="ECO:0000313" key="11">
    <source>
        <dbReference type="Proteomes" id="UP001301140"/>
    </source>
</evidence>
<reference evidence="10 11" key="1">
    <citation type="submission" date="2023-03" db="EMBL/GenBank/DDBJ databases">
        <title>YIM 152171 draft genome.</title>
        <authorList>
            <person name="Yang Z."/>
        </authorList>
    </citation>
    <scope>NUCLEOTIDE SEQUENCE [LARGE SCALE GENOMIC DNA]</scope>
    <source>
        <strain evidence="10 11">YIM 152171</strain>
    </source>
</reference>
<feature type="transmembrane region" description="Helical" evidence="8">
    <location>
        <begin position="114"/>
        <end position="135"/>
    </location>
</feature>
<comment type="subcellular location">
    <subcellularLocation>
        <location evidence="2">Membrane</location>
        <topology evidence="2">Multi-pass membrane protein</topology>
    </subcellularLocation>
</comment>
<keyword evidence="7 8" id="KW-0472">Membrane</keyword>
<keyword evidence="6 8" id="KW-1133">Transmembrane helix</keyword>
<gene>
    <name evidence="10" type="ORF">PZ740_04360</name>
</gene>
<protein>
    <recommendedName>
        <fullName evidence="4">Methylamine utilization protein MauE</fullName>
    </recommendedName>
</protein>
<accession>A0AAP3V0J9</accession>
<comment type="pathway">
    <text evidence="3">One-carbon metabolism; methylamine degradation.</text>
</comment>
<dbReference type="GO" id="GO:0016020">
    <property type="term" value="C:membrane"/>
    <property type="evidence" value="ECO:0007669"/>
    <property type="project" value="UniProtKB-SubCell"/>
</dbReference>
<feature type="transmembrane region" description="Helical" evidence="8">
    <location>
        <begin position="141"/>
        <end position="164"/>
    </location>
</feature>
<evidence type="ECO:0000256" key="4">
    <source>
        <dbReference type="ARBA" id="ARBA00019078"/>
    </source>
</evidence>
<comment type="function">
    <text evidence="1">May be specifically involved in the processing, transport, and/or maturation of the MADH beta-subunit.</text>
</comment>
<dbReference type="InterPro" id="IPR009908">
    <property type="entry name" value="Methylamine_util_MauE"/>
</dbReference>
<evidence type="ECO:0000256" key="8">
    <source>
        <dbReference type="SAM" id="Phobius"/>
    </source>
</evidence>